<feature type="compositionally biased region" description="Gly residues" evidence="5">
    <location>
        <begin position="62"/>
        <end position="72"/>
    </location>
</feature>
<gene>
    <name evidence="7" type="ORF">ECRASSUSDP1_LOCUS9602</name>
</gene>
<evidence type="ECO:0000256" key="1">
    <source>
        <dbReference type="ARBA" id="ARBA00004123"/>
    </source>
</evidence>
<organism evidence="7 8">
    <name type="scientific">Euplotes crassus</name>
    <dbReference type="NCBI Taxonomy" id="5936"/>
    <lineage>
        <taxon>Eukaryota</taxon>
        <taxon>Sar</taxon>
        <taxon>Alveolata</taxon>
        <taxon>Ciliophora</taxon>
        <taxon>Intramacronucleata</taxon>
        <taxon>Spirotrichea</taxon>
        <taxon>Hypotrichia</taxon>
        <taxon>Euplotida</taxon>
        <taxon>Euplotidae</taxon>
        <taxon>Moneuplotes</taxon>
    </lineage>
</organism>
<feature type="region of interest" description="Disordered" evidence="5">
    <location>
        <begin position="1"/>
        <end position="155"/>
    </location>
</feature>
<comment type="caution">
    <text evidence="7">The sequence shown here is derived from an EMBL/GenBank/DDBJ whole genome shotgun (WGS) entry which is preliminary data.</text>
</comment>
<keyword evidence="2" id="KW-0813">Transport</keyword>
<feature type="compositionally biased region" description="Low complexity" evidence="5">
    <location>
        <begin position="73"/>
        <end position="92"/>
    </location>
</feature>
<dbReference type="Proteomes" id="UP001295684">
    <property type="component" value="Unassembled WGS sequence"/>
</dbReference>
<name>A0AAD1UI41_EUPCR</name>
<evidence type="ECO:0000256" key="2">
    <source>
        <dbReference type="ARBA" id="ARBA00022448"/>
    </source>
</evidence>
<dbReference type="GO" id="GO:0044613">
    <property type="term" value="C:nuclear pore central transport channel"/>
    <property type="evidence" value="ECO:0007669"/>
    <property type="project" value="TreeGrafter"/>
</dbReference>
<evidence type="ECO:0000256" key="5">
    <source>
        <dbReference type="SAM" id="MobiDB-lite"/>
    </source>
</evidence>
<comment type="subcellular location">
    <subcellularLocation>
        <location evidence="1">Nucleus</location>
    </subcellularLocation>
</comment>
<feature type="compositionally biased region" description="Low complexity" evidence="5">
    <location>
        <begin position="50"/>
        <end position="61"/>
    </location>
</feature>
<evidence type="ECO:0000313" key="8">
    <source>
        <dbReference type="Proteomes" id="UP001295684"/>
    </source>
</evidence>
<dbReference type="GO" id="GO:0006999">
    <property type="term" value="P:nuclear pore organization"/>
    <property type="evidence" value="ECO:0007669"/>
    <property type="project" value="TreeGrafter"/>
</dbReference>
<dbReference type="InterPro" id="IPR025712">
    <property type="entry name" value="Nup54_alpha-helical_dom"/>
</dbReference>
<dbReference type="EMBL" id="CAMPGE010009444">
    <property type="protein sequence ID" value="CAI2368311.1"/>
    <property type="molecule type" value="Genomic_DNA"/>
</dbReference>
<dbReference type="PANTHER" id="PTHR13000:SF0">
    <property type="entry name" value="NUCLEOPORIN P54"/>
    <property type="match status" value="1"/>
</dbReference>
<dbReference type="Pfam" id="PF13874">
    <property type="entry name" value="Nup54"/>
    <property type="match status" value="1"/>
</dbReference>
<dbReference type="GO" id="GO:0017056">
    <property type="term" value="F:structural constituent of nuclear pore"/>
    <property type="evidence" value="ECO:0007669"/>
    <property type="project" value="TreeGrafter"/>
</dbReference>
<reference evidence="7" key="1">
    <citation type="submission" date="2023-07" db="EMBL/GenBank/DDBJ databases">
        <authorList>
            <consortium name="AG Swart"/>
            <person name="Singh M."/>
            <person name="Singh A."/>
            <person name="Seah K."/>
            <person name="Emmerich C."/>
        </authorList>
    </citation>
    <scope>NUCLEOTIDE SEQUENCE</scope>
    <source>
        <strain evidence="7">DP1</strain>
    </source>
</reference>
<dbReference type="GO" id="GO:0036228">
    <property type="term" value="P:protein localization to nuclear inner membrane"/>
    <property type="evidence" value="ECO:0007669"/>
    <property type="project" value="TreeGrafter"/>
</dbReference>
<dbReference type="PANTHER" id="PTHR13000">
    <property type="entry name" value="NUCLEOPORIN P54"/>
    <property type="match status" value="1"/>
</dbReference>
<accession>A0AAD1UI41</accession>
<feature type="domain" description="Nucleoporin Nup54 alpha-helical" evidence="6">
    <location>
        <begin position="234"/>
        <end position="363"/>
    </location>
</feature>
<feature type="compositionally biased region" description="Low complexity" evidence="5">
    <location>
        <begin position="112"/>
        <end position="126"/>
    </location>
</feature>
<feature type="compositionally biased region" description="Polar residues" evidence="5">
    <location>
        <begin position="134"/>
        <end position="155"/>
    </location>
</feature>
<dbReference type="GO" id="GO:0006607">
    <property type="term" value="P:NLS-bearing protein import into nucleus"/>
    <property type="evidence" value="ECO:0007669"/>
    <property type="project" value="TreeGrafter"/>
</dbReference>
<evidence type="ECO:0000256" key="3">
    <source>
        <dbReference type="ARBA" id="ARBA00023242"/>
    </source>
</evidence>
<evidence type="ECO:0000313" key="7">
    <source>
        <dbReference type="EMBL" id="CAI2368311.1"/>
    </source>
</evidence>
<feature type="coiled-coil region" evidence="4">
    <location>
        <begin position="267"/>
        <end position="325"/>
    </location>
</feature>
<dbReference type="InterPro" id="IPR024864">
    <property type="entry name" value="Nup54/Nup57/Nup44"/>
</dbReference>
<evidence type="ECO:0000259" key="6">
    <source>
        <dbReference type="Pfam" id="PF13874"/>
    </source>
</evidence>
<keyword evidence="3" id="KW-0539">Nucleus</keyword>
<evidence type="ECO:0000256" key="4">
    <source>
        <dbReference type="SAM" id="Coils"/>
    </source>
</evidence>
<dbReference type="AlphaFoldDB" id="A0AAD1UI41"/>
<proteinExistence type="predicted"/>
<sequence length="448" mass="48209">MLKKSQSFFPGSDPPPPTPTLGKTEDAKSSLFGAPKKEVANPTGLFANKTTTGGQSTTASSTGGGLFGGGAKTSGTTGLFGSKTETSGTSTGLFGSKPATTGGFGSTASKPSTGLFGGSSTTASTSSGGGLFGQKTTSAPTLGQPTQLGVAQPQGDTNQAEIEGCLNNYAQIIDPCNAKNNLVACMYNKFNKNVSGLLKEQIKNIAPVKDVASIPENSKLDGETVGQKQVEVFINQKKYSKAKNENPNPDQLYIKQINSYGELYERLHILKKTAKQVTDAMKNIKEKMNSVKNKVNSDAKLKQGIKTLKENMKMLRGKILAVQSKLSLVKESPYLSLEDHERLDKVFKEATQPNKIPGKIETIKGKLEDLLEARGAHPSTQPAQAFNSISNDEKRRVISVMREQTKGIFSLIKETKKNAFQLEAIEFVAKSVKHEQERKQLASDRYVY</sequence>
<keyword evidence="4" id="KW-0175">Coiled coil</keyword>
<protein>
    <recommendedName>
        <fullName evidence="6">Nucleoporin Nup54 alpha-helical domain-containing protein</fullName>
    </recommendedName>
</protein>
<keyword evidence="8" id="KW-1185">Reference proteome</keyword>
<dbReference type="InterPro" id="IPR025574">
    <property type="entry name" value="Nucleoporin_FG_rpt"/>
</dbReference>
<dbReference type="Pfam" id="PF13634">
    <property type="entry name" value="Nucleoporin_FG"/>
    <property type="match status" value="1"/>
</dbReference>